<organism evidence="2 3">
    <name type="scientific">Caulobacter zeae</name>
    <dbReference type="NCBI Taxonomy" id="2055137"/>
    <lineage>
        <taxon>Bacteria</taxon>
        <taxon>Pseudomonadati</taxon>
        <taxon>Pseudomonadota</taxon>
        <taxon>Alphaproteobacteria</taxon>
        <taxon>Caulobacterales</taxon>
        <taxon>Caulobacteraceae</taxon>
        <taxon>Caulobacter</taxon>
    </lineage>
</organism>
<comment type="caution">
    <text evidence="2">The sequence shown here is derived from an EMBL/GenBank/DDBJ whole genome shotgun (WGS) entry which is preliminary data.</text>
</comment>
<evidence type="ECO:0000313" key="2">
    <source>
        <dbReference type="EMBL" id="PLR28927.1"/>
    </source>
</evidence>
<keyword evidence="3" id="KW-1185">Reference proteome</keyword>
<feature type="compositionally biased region" description="Basic and acidic residues" evidence="1">
    <location>
        <begin position="16"/>
        <end position="26"/>
    </location>
</feature>
<evidence type="ECO:0000313" key="3">
    <source>
        <dbReference type="Proteomes" id="UP000234479"/>
    </source>
</evidence>
<protein>
    <submittedName>
        <fullName evidence="2">Uncharacterized protein</fullName>
    </submittedName>
</protein>
<dbReference type="AlphaFoldDB" id="A0A2N5DS87"/>
<dbReference type="Proteomes" id="UP000234479">
    <property type="component" value="Unassembled WGS sequence"/>
</dbReference>
<proteinExistence type="predicted"/>
<feature type="region of interest" description="Disordered" evidence="1">
    <location>
        <begin position="1"/>
        <end position="84"/>
    </location>
</feature>
<name>A0A2N5DS87_9CAUL</name>
<accession>A0A2N5DS87</accession>
<sequence>MVADVGGGQAVAQHLQFERTGSHREQSPTTVKRHRETVRLRGESLKRAGRRRGRIPSLCFNSRHSRPCGGNPSFSRKCGRGGPPAVRLRCTCKRTQGFPPQGRE</sequence>
<dbReference type="EMBL" id="PJRS01000001">
    <property type="protein sequence ID" value="PLR28927.1"/>
    <property type="molecule type" value="Genomic_DNA"/>
</dbReference>
<reference evidence="2 3" key="1">
    <citation type="submission" date="2017-12" db="EMBL/GenBank/DDBJ databases">
        <title>The genome sequence of Caulobacter sp. 410.</title>
        <authorList>
            <person name="Gao J."/>
            <person name="Mao X."/>
            <person name="Sun J."/>
        </authorList>
    </citation>
    <scope>NUCLEOTIDE SEQUENCE [LARGE SCALE GENOMIC DNA]</scope>
    <source>
        <strain evidence="2 3">410</strain>
    </source>
</reference>
<feature type="compositionally biased region" description="Basic and acidic residues" evidence="1">
    <location>
        <begin position="37"/>
        <end position="46"/>
    </location>
</feature>
<gene>
    <name evidence="2" type="ORF">SGCZBJ_00360</name>
</gene>
<dbReference type="OrthoDB" id="7192611at2"/>
<evidence type="ECO:0000256" key="1">
    <source>
        <dbReference type="SAM" id="MobiDB-lite"/>
    </source>
</evidence>